<dbReference type="RefSeq" id="WP_196283411.1">
    <property type="nucleotide sequence ID" value="NZ_JADQDQ010000009.1"/>
</dbReference>
<protein>
    <submittedName>
        <fullName evidence="1">Uncharacterized protein</fullName>
    </submittedName>
</protein>
<reference evidence="1 2" key="1">
    <citation type="submission" date="2020-11" db="EMBL/GenBank/DDBJ databases">
        <authorList>
            <person name="Kim M.K."/>
        </authorList>
    </citation>
    <scope>NUCLEOTIDE SEQUENCE [LARGE SCALE GENOMIC DNA]</scope>
    <source>
        <strain evidence="1 2">BT683</strain>
    </source>
</reference>
<evidence type="ECO:0000313" key="2">
    <source>
        <dbReference type="Proteomes" id="UP000597617"/>
    </source>
</evidence>
<comment type="caution">
    <text evidence="1">The sequence shown here is derived from an EMBL/GenBank/DDBJ whole genome shotgun (WGS) entry which is preliminary data.</text>
</comment>
<gene>
    <name evidence="1" type="ORF">I2I05_16750</name>
</gene>
<dbReference type="Proteomes" id="UP000597617">
    <property type="component" value="Unassembled WGS sequence"/>
</dbReference>
<evidence type="ECO:0000313" key="1">
    <source>
        <dbReference type="EMBL" id="MBF9239054.1"/>
    </source>
</evidence>
<sequence>MICFPAQAQAPRIRVETDLGVELVNAVEVQISPEFIKDSAADPQLFRTTR</sequence>
<accession>A0ABS0IL10</accession>
<dbReference type="EMBL" id="JADQDQ010000009">
    <property type="protein sequence ID" value="MBF9239054.1"/>
    <property type="molecule type" value="Genomic_DNA"/>
</dbReference>
<proteinExistence type="predicted"/>
<organism evidence="1 2">
    <name type="scientific">Hymenobacter jeongseonensis</name>
    <dbReference type="NCBI Taxonomy" id="2791027"/>
    <lineage>
        <taxon>Bacteria</taxon>
        <taxon>Pseudomonadati</taxon>
        <taxon>Bacteroidota</taxon>
        <taxon>Cytophagia</taxon>
        <taxon>Cytophagales</taxon>
        <taxon>Hymenobacteraceae</taxon>
        <taxon>Hymenobacter</taxon>
    </lineage>
</organism>
<keyword evidence="2" id="KW-1185">Reference proteome</keyword>
<name>A0ABS0IL10_9BACT</name>